<evidence type="ECO:0000256" key="1">
    <source>
        <dbReference type="SAM" id="Phobius"/>
    </source>
</evidence>
<name>A0A9P5ZX16_PLEER</name>
<dbReference type="Proteomes" id="UP000807025">
    <property type="component" value="Unassembled WGS sequence"/>
</dbReference>
<organism evidence="2 3">
    <name type="scientific">Pleurotus eryngii</name>
    <name type="common">Boletus of the steppes</name>
    <dbReference type="NCBI Taxonomy" id="5323"/>
    <lineage>
        <taxon>Eukaryota</taxon>
        <taxon>Fungi</taxon>
        <taxon>Dikarya</taxon>
        <taxon>Basidiomycota</taxon>
        <taxon>Agaricomycotina</taxon>
        <taxon>Agaricomycetes</taxon>
        <taxon>Agaricomycetidae</taxon>
        <taxon>Agaricales</taxon>
        <taxon>Pleurotineae</taxon>
        <taxon>Pleurotaceae</taxon>
        <taxon>Pleurotus</taxon>
    </lineage>
</organism>
<keyword evidence="1" id="KW-0472">Membrane</keyword>
<keyword evidence="1" id="KW-0812">Transmembrane</keyword>
<reference evidence="2" key="1">
    <citation type="submission" date="2020-11" db="EMBL/GenBank/DDBJ databases">
        <authorList>
            <consortium name="DOE Joint Genome Institute"/>
            <person name="Ahrendt S."/>
            <person name="Riley R."/>
            <person name="Andreopoulos W."/>
            <person name="Labutti K."/>
            <person name="Pangilinan J."/>
            <person name="Ruiz-Duenas F.J."/>
            <person name="Barrasa J.M."/>
            <person name="Sanchez-Garcia M."/>
            <person name="Camarero S."/>
            <person name="Miyauchi S."/>
            <person name="Serrano A."/>
            <person name="Linde D."/>
            <person name="Babiker R."/>
            <person name="Drula E."/>
            <person name="Ayuso-Fernandez I."/>
            <person name="Pacheco R."/>
            <person name="Padilla G."/>
            <person name="Ferreira P."/>
            <person name="Barriuso J."/>
            <person name="Kellner H."/>
            <person name="Castanera R."/>
            <person name="Alfaro M."/>
            <person name="Ramirez L."/>
            <person name="Pisabarro A.G."/>
            <person name="Kuo A."/>
            <person name="Tritt A."/>
            <person name="Lipzen A."/>
            <person name="He G."/>
            <person name="Yan M."/>
            <person name="Ng V."/>
            <person name="Cullen D."/>
            <person name="Martin F."/>
            <person name="Rosso M.-N."/>
            <person name="Henrissat B."/>
            <person name="Hibbett D."/>
            <person name="Martinez A.T."/>
            <person name="Grigoriev I.V."/>
        </authorList>
    </citation>
    <scope>NUCLEOTIDE SEQUENCE</scope>
    <source>
        <strain evidence="2">ATCC 90797</strain>
    </source>
</reference>
<accession>A0A9P5ZX16</accession>
<sequence>MATLGLRSVIWVNIRVGCSIILVLVLFIKSPAHIIIAQFYLPTPRVVILLTSLMLAAAFTSALAGALPYFVLISALDERDATGTYYSEFSQGNEAYLKYIGLTKIRD</sequence>
<dbReference type="EMBL" id="MU154558">
    <property type="protein sequence ID" value="KAF9495873.1"/>
    <property type="molecule type" value="Genomic_DNA"/>
</dbReference>
<keyword evidence="1" id="KW-1133">Transmembrane helix</keyword>
<evidence type="ECO:0000313" key="2">
    <source>
        <dbReference type="EMBL" id="KAF9495873.1"/>
    </source>
</evidence>
<keyword evidence="3" id="KW-1185">Reference proteome</keyword>
<comment type="caution">
    <text evidence="2">The sequence shown here is derived from an EMBL/GenBank/DDBJ whole genome shotgun (WGS) entry which is preliminary data.</text>
</comment>
<feature type="transmembrane region" description="Helical" evidence="1">
    <location>
        <begin position="47"/>
        <end position="72"/>
    </location>
</feature>
<feature type="transmembrane region" description="Helical" evidence="1">
    <location>
        <begin position="12"/>
        <end position="41"/>
    </location>
</feature>
<dbReference type="AlphaFoldDB" id="A0A9P5ZX16"/>
<protein>
    <submittedName>
        <fullName evidence="2">Uncharacterized protein</fullName>
    </submittedName>
</protein>
<proteinExistence type="predicted"/>
<gene>
    <name evidence="2" type="ORF">BDN71DRAFT_819941</name>
</gene>
<evidence type="ECO:0000313" key="3">
    <source>
        <dbReference type="Proteomes" id="UP000807025"/>
    </source>
</evidence>